<evidence type="ECO:0000256" key="6">
    <source>
        <dbReference type="ARBA" id="ARBA00023136"/>
    </source>
</evidence>
<dbReference type="Gene3D" id="1.25.40.10">
    <property type="entry name" value="Tetratricopeptide repeat domain"/>
    <property type="match status" value="1"/>
</dbReference>
<evidence type="ECO:0000256" key="1">
    <source>
        <dbReference type="ARBA" id="ARBA00001947"/>
    </source>
</evidence>
<sequence>MSTQDPPPASDLPLVQQPSALRGTVAVLTSFTVLSWVAQVLLELRRDAYATLTAVDDDPFAFVVRATHSSGTAGWVAAGVVTVGAAVSIAVHEAGHALVARRAGFQVTSVRIGGGPRVGTVRLAGVPVDLHVVPSSGQTVHEAAGMTRATRRSVLLAGPRANLLVAAGCAPLACLLPAVPGTVAAVLAVHELFAWAANMAVTAPRHGGVGSDGWQLRRLAAAVPRPDLPACDVPGQHDLDRASALLLAGDHDGAVAAFDVSLERLPLTHPARPWAAHARADALLTSAIARGGTPPSAATLAEAHAVVDAIAADPATGPALVHTRAMCHVLEGRPDEAAALLGPLKQQPMDPRNAAVVDATMAVALARLGRQAEARVWAEQVPSSCVLHAAAWRELTAYPAGPGPR</sequence>
<dbReference type="Proteomes" id="UP000281955">
    <property type="component" value="Unassembled WGS sequence"/>
</dbReference>
<keyword evidence="4 7" id="KW-0812">Transmembrane</keyword>
<dbReference type="RefSeq" id="WP_183062051.1">
    <property type="nucleotide sequence ID" value="NZ_RBWV01000015.1"/>
</dbReference>
<evidence type="ECO:0000313" key="10">
    <source>
        <dbReference type="Proteomes" id="UP000281955"/>
    </source>
</evidence>
<feature type="domain" description="Peptidase M50" evidence="8">
    <location>
        <begin position="84"/>
        <end position="194"/>
    </location>
</feature>
<comment type="caution">
    <text evidence="9">The sequence shown here is derived from an EMBL/GenBank/DDBJ whole genome shotgun (WGS) entry which is preliminary data.</text>
</comment>
<evidence type="ECO:0000256" key="3">
    <source>
        <dbReference type="ARBA" id="ARBA00007931"/>
    </source>
</evidence>
<gene>
    <name evidence="9" type="ORF">CLV35_3510</name>
</gene>
<organism evidence="9 10">
    <name type="scientific">Motilibacter peucedani</name>
    <dbReference type="NCBI Taxonomy" id="598650"/>
    <lineage>
        <taxon>Bacteria</taxon>
        <taxon>Bacillati</taxon>
        <taxon>Actinomycetota</taxon>
        <taxon>Actinomycetes</taxon>
        <taxon>Motilibacterales</taxon>
        <taxon>Motilibacteraceae</taxon>
        <taxon>Motilibacter</taxon>
    </lineage>
</organism>
<comment type="subcellular location">
    <subcellularLocation>
        <location evidence="2">Membrane</location>
        <topology evidence="2">Multi-pass membrane protein</topology>
    </subcellularLocation>
</comment>
<dbReference type="GO" id="GO:0006508">
    <property type="term" value="P:proteolysis"/>
    <property type="evidence" value="ECO:0007669"/>
    <property type="project" value="InterPro"/>
</dbReference>
<keyword evidence="5 7" id="KW-1133">Transmembrane helix</keyword>
<dbReference type="InterPro" id="IPR011990">
    <property type="entry name" value="TPR-like_helical_dom_sf"/>
</dbReference>
<protein>
    <submittedName>
        <fullName evidence="9">Peptidase M50-like protein</fullName>
    </submittedName>
</protein>
<name>A0A420XLB1_9ACTN</name>
<proteinExistence type="inferred from homology"/>
<dbReference type="SUPFAM" id="SSF48452">
    <property type="entry name" value="TPR-like"/>
    <property type="match status" value="1"/>
</dbReference>
<evidence type="ECO:0000313" key="9">
    <source>
        <dbReference type="EMBL" id="RKS69333.1"/>
    </source>
</evidence>
<keyword evidence="6 7" id="KW-0472">Membrane</keyword>
<evidence type="ECO:0000256" key="2">
    <source>
        <dbReference type="ARBA" id="ARBA00004141"/>
    </source>
</evidence>
<dbReference type="InterPro" id="IPR008915">
    <property type="entry name" value="Peptidase_M50"/>
</dbReference>
<dbReference type="EMBL" id="RBWV01000015">
    <property type="protein sequence ID" value="RKS69333.1"/>
    <property type="molecule type" value="Genomic_DNA"/>
</dbReference>
<dbReference type="InParanoid" id="A0A420XLB1"/>
<dbReference type="Pfam" id="PF02163">
    <property type="entry name" value="Peptidase_M50"/>
    <property type="match status" value="1"/>
</dbReference>
<comment type="similarity">
    <text evidence="3">Belongs to the peptidase M50B family.</text>
</comment>
<evidence type="ECO:0000256" key="7">
    <source>
        <dbReference type="SAM" id="Phobius"/>
    </source>
</evidence>
<evidence type="ECO:0000259" key="8">
    <source>
        <dbReference type="Pfam" id="PF02163"/>
    </source>
</evidence>
<evidence type="ECO:0000256" key="4">
    <source>
        <dbReference type="ARBA" id="ARBA00022692"/>
    </source>
</evidence>
<dbReference type="AlphaFoldDB" id="A0A420XLB1"/>
<comment type="cofactor">
    <cofactor evidence="1">
        <name>Zn(2+)</name>
        <dbReference type="ChEBI" id="CHEBI:29105"/>
    </cofactor>
</comment>
<accession>A0A420XLB1</accession>
<feature type="transmembrane region" description="Helical" evidence="7">
    <location>
        <begin position="20"/>
        <end position="42"/>
    </location>
</feature>
<keyword evidence="10" id="KW-1185">Reference proteome</keyword>
<dbReference type="GO" id="GO:0016020">
    <property type="term" value="C:membrane"/>
    <property type="evidence" value="ECO:0007669"/>
    <property type="project" value="UniProtKB-SubCell"/>
</dbReference>
<reference evidence="9 10" key="1">
    <citation type="submission" date="2018-10" db="EMBL/GenBank/DDBJ databases">
        <title>Genomic Encyclopedia of Archaeal and Bacterial Type Strains, Phase II (KMG-II): from individual species to whole genera.</title>
        <authorList>
            <person name="Goeker M."/>
        </authorList>
    </citation>
    <scope>NUCLEOTIDE SEQUENCE [LARGE SCALE GENOMIC DNA]</scope>
    <source>
        <strain evidence="9 10">RP-AC37</strain>
    </source>
</reference>
<evidence type="ECO:0000256" key="5">
    <source>
        <dbReference type="ARBA" id="ARBA00022989"/>
    </source>
</evidence>